<dbReference type="RefSeq" id="WP_060216060.1">
    <property type="nucleotide sequence ID" value="NZ_LPDM01000072.1"/>
</dbReference>
<reference evidence="3" key="1">
    <citation type="submission" date="2016-08" db="EMBL/GenBank/DDBJ databases">
        <title>Population biology and virulence potential of Burkholderia ubonensis.</title>
        <authorList>
            <person name="Price E.P."/>
            <person name="Currie B.J."/>
            <person name="Wagner D.M."/>
        </authorList>
    </citation>
    <scope>NUCLEOTIDE SEQUENCE [LARGE SCALE GENOMIC DNA]</scope>
    <source>
        <strain evidence="3">MSMB0103</strain>
    </source>
</reference>
<evidence type="ECO:0000256" key="1">
    <source>
        <dbReference type="SAM" id="MobiDB-lite"/>
    </source>
</evidence>
<sequence length="80" mass="8181">MIDAPLGDYRARHAVARVADGPTGGSGNLAFANAEDSATGAQSRGAPDDAAHARPGLSDGAIRYVAPVLLTPRATPDRER</sequence>
<dbReference type="EMBL" id="MEAU01000017">
    <property type="protein sequence ID" value="OJA47307.1"/>
    <property type="molecule type" value="Genomic_DNA"/>
</dbReference>
<dbReference type="Proteomes" id="UP000183667">
    <property type="component" value="Unassembled WGS sequence"/>
</dbReference>
<evidence type="ECO:0000313" key="2">
    <source>
        <dbReference type="EMBL" id="OJA47307.1"/>
    </source>
</evidence>
<feature type="region of interest" description="Disordered" evidence="1">
    <location>
        <begin position="19"/>
        <end position="58"/>
    </location>
</feature>
<dbReference type="AlphaFoldDB" id="A0ABD6Q4J4"/>
<evidence type="ECO:0000313" key="3">
    <source>
        <dbReference type="Proteomes" id="UP000183667"/>
    </source>
</evidence>
<name>A0ABD6Q4J4_9BURK</name>
<protein>
    <submittedName>
        <fullName evidence="2">Uncharacterized protein</fullName>
    </submittedName>
</protein>
<comment type="caution">
    <text evidence="2">The sequence shown here is derived from an EMBL/GenBank/DDBJ whole genome shotgun (WGS) entry which is preliminary data.</text>
</comment>
<accession>A0ABD6Q4J4</accession>
<proteinExistence type="predicted"/>
<organism evidence="2 3">
    <name type="scientific">Burkholderia ubonensis</name>
    <dbReference type="NCBI Taxonomy" id="101571"/>
    <lineage>
        <taxon>Bacteria</taxon>
        <taxon>Pseudomonadati</taxon>
        <taxon>Pseudomonadota</taxon>
        <taxon>Betaproteobacteria</taxon>
        <taxon>Burkholderiales</taxon>
        <taxon>Burkholderiaceae</taxon>
        <taxon>Burkholderia</taxon>
        <taxon>Burkholderia cepacia complex</taxon>
    </lineage>
</organism>
<gene>
    <name evidence="2" type="ORF">BGV66_13550</name>
</gene>